<evidence type="ECO:0000256" key="1">
    <source>
        <dbReference type="ARBA" id="ARBA00004173"/>
    </source>
</evidence>
<evidence type="ECO:0000259" key="5">
    <source>
        <dbReference type="Pfam" id="PF20772"/>
    </source>
</evidence>
<dbReference type="PANTHER" id="PTHR12532">
    <property type="entry name" value="TRANSLATIONAL ACTIVATOR OF CYTOCHROME C OXIDASE 1"/>
    <property type="match status" value="1"/>
</dbReference>
<reference evidence="6" key="1">
    <citation type="submission" date="2018-05" db="EMBL/GenBank/DDBJ databases">
        <authorList>
            <person name="Lanie J.A."/>
            <person name="Ng W.-L."/>
            <person name="Kazmierczak K.M."/>
            <person name="Andrzejewski T.M."/>
            <person name="Davidsen T.M."/>
            <person name="Wayne K.J."/>
            <person name="Tettelin H."/>
            <person name="Glass J.I."/>
            <person name="Rusch D."/>
            <person name="Podicherti R."/>
            <person name="Tsui H.-C.T."/>
            <person name="Winkler M.E."/>
        </authorList>
    </citation>
    <scope>NUCLEOTIDE SEQUENCE</scope>
</reference>
<feature type="domain" description="TACO1/YebC-like N-terminal" evidence="5">
    <location>
        <begin position="5"/>
        <end position="73"/>
    </location>
</feature>
<dbReference type="HAMAP" id="MF_00693">
    <property type="entry name" value="Transcrip_reg_TACO1"/>
    <property type="match status" value="1"/>
</dbReference>
<dbReference type="InterPro" id="IPR017856">
    <property type="entry name" value="Integrase-like_N"/>
</dbReference>
<dbReference type="NCBIfam" id="NF001030">
    <property type="entry name" value="PRK00110.1"/>
    <property type="match status" value="1"/>
</dbReference>
<protein>
    <recommendedName>
        <fullName evidence="7">Transcriptional regulatory protein</fullName>
    </recommendedName>
</protein>
<dbReference type="NCBIfam" id="NF009044">
    <property type="entry name" value="PRK12378.1"/>
    <property type="match status" value="1"/>
</dbReference>
<evidence type="ECO:0000313" key="6">
    <source>
        <dbReference type="EMBL" id="SVA01757.1"/>
    </source>
</evidence>
<dbReference type="InterPro" id="IPR026564">
    <property type="entry name" value="Transcrip_reg_TACO1-like_dom3"/>
</dbReference>
<keyword evidence="3" id="KW-0963">Cytoplasm</keyword>
<organism evidence="6">
    <name type="scientific">marine metagenome</name>
    <dbReference type="NCBI Taxonomy" id="408172"/>
    <lineage>
        <taxon>unclassified sequences</taxon>
        <taxon>metagenomes</taxon>
        <taxon>ecological metagenomes</taxon>
    </lineage>
</organism>
<dbReference type="InterPro" id="IPR049083">
    <property type="entry name" value="TACO1_YebC_N"/>
</dbReference>
<accession>A0A381SHF3</accession>
<name>A0A381SHF3_9ZZZZ</name>
<dbReference type="Gene3D" id="1.10.10.200">
    <property type="match status" value="1"/>
</dbReference>
<dbReference type="Pfam" id="PF01709">
    <property type="entry name" value="Transcrip_reg"/>
    <property type="match status" value="1"/>
</dbReference>
<dbReference type="InterPro" id="IPR002876">
    <property type="entry name" value="Transcrip_reg_TACO1-like"/>
</dbReference>
<dbReference type="FunFam" id="1.10.10.200:FF:000002">
    <property type="entry name" value="Probable transcriptional regulatory protein CLM62_37755"/>
    <property type="match status" value="1"/>
</dbReference>
<dbReference type="InterPro" id="IPR048300">
    <property type="entry name" value="TACO1_YebC-like_2nd/3rd_dom"/>
</dbReference>
<dbReference type="GO" id="GO:0005739">
    <property type="term" value="C:mitochondrion"/>
    <property type="evidence" value="ECO:0007669"/>
    <property type="project" value="UniProtKB-SubCell"/>
</dbReference>
<dbReference type="Pfam" id="PF20772">
    <property type="entry name" value="TACO1_YebC_N"/>
    <property type="match status" value="1"/>
</dbReference>
<evidence type="ECO:0008006" key="7">
    <source>
        <dbReference type="Google" id="ProtNLM"/>
    </source>
</evidence>
<dbReference type="EMBL" id="UINC01002936">
    <property type="protein sequence ID" value="SVA01757.1"/>
    <property type="molecule type" value="Genomic_DNA"/>
</dbReference>
<sequence>MAGHSHWAGIKHKKGKQDKLRSKIFSKISREITVAAKLGSKDPSINHRLRTAIEVAKEANMPKDNINRAISKSEVDKNQNFQSLRYEGFGPKNVALIMETLTENKNRTAASIRAILQKHGGNLGNSGSTAHFFYNCGVIQIGKKNISDEKALEFAVNAGAKDCKSDKSFHEIITKKEDFYKVKNEIEKLTKDFIYSNMEWRPYNLINIPRENFKDIENMLELLQEDDDVQNVFHNCKLG</sequence>
<evidence type="ECO:0000259" key="4">
    <source>
        <dbReference type="Pfam" id="PF01709"/>
    </source>
</evidence>
<gene>
    <name evidence="6" type="ORF">METZ01_LOCUS54611</name>
</gene>
<dbReference type="SUPFAM" id="SSF75625">
    <property type="entry name" value="YebC-like"/>
    <property type="match status" value="1"/>
</dbReference>
<feature type="domain" description="TACO1/YebC-like second and third" evidence="4">
    <location>
        <begin position="82"/>
        <end position="235"/>
    </location>
</feature>
<comment type="subcellular location">
    <subcellularLocation>
        <location evidence="1">Mitochondrion</location>
    </subcellularLocation>
</comment>
<dbReference type="NCBIfam" id="TIGR01033">
    <property type="entry name" value="YebC/PmpR family DNA-binding transcriptional regulator"/>
    <property type="match status" value="1"/>
</dbReference>
<dbReference type="InterPro" id="IPR029072">
    <property type="entry name" value="YebC-like"/>
</dbReference>
<dbReference type="AlphaFoldDB" id="A0A381SHF3"/>
<dbReference type="Gene3D" id="3.30.70.980">
    <property type="match status" value="2"/>
</dbReference>
<evidence type="ECO:0000256" key="2">
    <source>
        <dbReference type="ARBA" id="ARBA00008724"/>
    </source>
</evidence>
<dbReference type="PANTHER" id="PTHR12532:SF11">
    <property type="match status" value="1"/>
</dbReference>
<proteinExistence type="inferred from homology"/>
<comment type="similarity">
    <text evidence="2">Belongs to the TACO1 family.</text>
</comment>
<evidence type="ECO:0000256" key="3">
    <source>
        <dbReference type="ARBA" id="ARBA00022490"/>
    </source>
</evidence>